<name>A0A4Y9YIY5_9APHY</name>
<reference evidence="2 3" key="1">
    <citation type="submission" date="2019-01" db="EMBL/GenBank/DDBJ databases">
        <title>Genome sequencing of the rare red list fungi Fomitopsis rosea.</title>
        <authorList>
            <person name="Buettner E."/>
            <person name="Kellner H."/>
        </authorList>
    </citation>
    <scope>NUCLEOTIDE SEQUENCE [LARGE SCALE GENOMIC DNA]</scope>
    <source>
        <strain evidence="2 3">DSM 105464</strain>
    </source>
</reference>
<comment type="caution">
    <text evidence="2">The sequence shown here is derived from an EMBL/GenBank/DDBJ whole genome shotgun (WGS) entry which is preliminary data.</text>
</comment>
<protein>
    <submittedName>
        <fullName evidence="2">Uncharacterized protein</fullName>
    </submittedName>
</protein>
<evidence type="ECO:0000256" key="1">
    <source>
        <dbReference type="SAM" id="MobiDB-lite"/>
    </source>
</evidence>
<feature type="compositionally biased region" description="Basic and acidic residues" evidence="1">
    <location>
        <begin position="9"/>
        <end position="19"/>
    </location>
</feature>
<sequence>MVISVGEPLPKRLEKINEADDKDTDSDQHIAPAQEHRLSHGYSEDGPAGSDDARS</sequence>
<dbReference type="AlphaFoldDB" id="A0A4Y9YIY5"/>
<gene>
    <name evidence="2" type="ORF">EVJ58_g3920</name>
</gene>
<feature type="region of interest" description="Disordered" evidence="1">
    <location>
        <begin position="1"/>
        <end position="55"/>
    </location>
</feature>
<proteinExistence type="predicted"/>
<organism evidence="2 3">
    <name type="scientific">Rhodofomes roseus</name>
    <dbReference type="NCBI Taxonomy" id="34475"/>
    <lineage>
        <taxon>Eukaryota</taxon>
        <taxon>Fungi</taxon>
        <taxon>Dikarya</taxon>
        <taxon>Basidiomycota</taxon>
        <taxon>Agaricomycotina</taxon>
        <taxon>Agaricomycetes</taxon>
        <taxon>Polyporales</taxon>
        <taxon>Rhodofomes</taxon>
    </lineage>
</organism>
<dbReference type="EMBL" id="SEKV01000170">
    <property type="protein sequence ID" value="TFY62345.1"/>
    <property type="molecule type" value="Genomic_DNA"/>
</dbReference>
<evidence type="ECO:0000313" key="3">
    <source>
        <dbReference type="Proteomes" id="UP000298390"/>
    </source>
</evidence>
<dbReference type="Proteomes" id="UP000298390">
    <property type="component" value="Unassembled WGS sequence"/>
</dbReference>
<evidence type="ECO:0000313" key="2">
    <source>
        <dbReference type="EMBL" id="TFY62345.1"/>
    </source>
</evidence>
<accession>A0A4Y9YIY5</accession>